<feature type="transmembrane region" description="Helical" evidence="9">
    <location>
        <begin position="291"/>
        <end position="314"/>
    </location>
</feature>
<evidence type="ECO:0000256" key="8">
    <source>
        <dbReference type="SAM" id="MobiDB-lite"/>
    </source>
</evidence>
<feature type="domain" description="Glycosyl transferase family 28 C-terminal" evidence="10">
    <location>
        <begin position="3"/>
        <end position="156"/>
    </location>
</feature>
<dbReference type="InterPro" id="IPR013969">
    <property type="entry name" value="Oligosacch_biosynth_Alg14"/>
</dbReference>
<evidence type="ECO:0000256" key="9">
    <source>
        <dbReference type="SAM" id="Phobius"/>
    </source>
</evidence>
<evidence type="ECO:0000313" key="12">
    <source>
        <dbReference type="Proteomes" id="UP000076078"/>
    </source>
</evidence>
<name>A0A152A2X6_TIELA</name>
<gene>
    <name evidence="11" type="ORF">DLAC_02618</name>
</gene>
<evidence type="ECO:0000259" key="10">
    <source>
        <dbReference type="Pfam" id="PF04101"/>
    </source>
</evidence>
<evidence type="ECO:0000256" key="1">
    <source>
        <dbReference type="ARBA" id="ARBA00004389"/>
    </source>
</evidence>
<dbReference type="OMA" id="LMHNHQV"/>
<evidence type="ECO:0000313" key="11">
    <source>
        <dbReference type="EMBL" id="KYR00598.1"/>
    </source>
</evidence>
<proteinExistence type="inferred from homology"/>
<dbReference type="Gene3D" id="3.40.50.2000">
    <property type="entry name" value="Glycogen Phosphorylase B"/>
    <property type="match status" value="2"/>
</dbReference>
<dbReference type="SUPFAM" id="SSF53756">
    <property type="entry name" value="UDP-Glycosyltransferase/glycogen phosphorylase"/>
    <property type="match status" value="2"/>
</dbReference>
<dbReference type="GO" id="GO:0043541">
    <property type="term" value="C:UDP-N-acetylglucosamine transferase complex"/>
    <property type="evidence" value="ECO:0007669"/>
    <property type="project" value="TreeGrafter"/>
</dbReference>
<dbReference type="Proteomes" id="UP000076078">
    <property type="component" value="Unassembled WGS sequence"/>
</dbReference>
<feature type="region of interest" description="Disordered" evidence="8">
    <location>
        <begin position="374"/>
        <end position="407"/>
    </location>
</feature>
<dbReference type="GO" id="GO:0004577">
    <property type="term" value="F:N-acetylglucosaminyldiphosphodolichol N-acetylglucosaminyltransferase activity"/>
    <property type="evidence" value="ECO:0007669"/>
    <property type="project" value="TreeGrafter"/>
</dbReference>
<dbReference type="Pfam" id="PF08660">
    <property type="entry name" value="Alg14"/>
    <property type="match status" value="1"/>
</dbReference>
<keyword evidence="6 9" id="KW-1133">Transmembrane helix</keyword>
<dbReference type="PANTHER" id="PTHR12154:SF4">
    <property type="entry name" value="UDP-N-ACETYLGLUCOSAMINE TRANSFERASE SUBUNIT ALG14 HOMOLOG"/>
    <property type="match status" value="1"/>
</dbReference>
<reference evidence="11 12" key="1">
    <citation type="submission" date="2015-12" db="EMBL/GenBank/DDBJ databases">
        <title>Dictyostelia acquired genes for synthesis and detection of signals that induce cell-type specialization by lateral gene transfer from prokaryotes.</title>
        <authorList>
            <person name="Gloeckner G."/>
            <person name="Schaap P."/>
        </authorList>
    </citation>
    <scope>NUCLEOTIDE SEQUENCE [LARGE SCALE GENOMIC DNA]</scope>
    <source>
        <strain evidence="11 12">TK</strain>
    </source>
</reference>
<accession>A0A152A2X6</accession>
<evidence type="ECO:0000256" key="4">
    <source>
        <dbReference type="ARBA" id="ARBA00022692"/>
    </source>
</evidence>
<dbReference type="InterPro" id="IPR007235">
    <property type="entry name" value="Glyco_trans_28_C"/>
</dbReference>
<keyword evidence="5" id="KW-0256">Endoplasmic reticulum</keyword>
<feature type="compositionally biased region" description="Low complexity" evidence="8">
    <location>
        <begin position="374"/>
        <end position="399"/>
    </location>
</feature>
<dbReference type="AlphaFoldDB" id="A0A152A2X6"/>
<evidence type="ECO:0000256" key="7">
    <source>
        <dbReference type="ARBA" id="ARBA00023136"/>
    </source>
</evidence>
<sequence>MQVFVTVGTTKFEDLIEVIDSLEFHQLLYDFGYDRLVIQVGNHKSKLCYSVNEQCKTTEEREKEIKSCLKIKGFSSYYYNYKPSLKEDMEASSLIITHGGSGSILETLSMDKPCICVVNERLMHNHQAELSDKLSSLSYVLSCKPKTLAETLKTQLIGYLGKRKKYEESKSQDSIREFTSTLESKYTNANHKPSKAMVILGSGGHTAEMFYLISKLNNQRVDPMVYVMSNADKISEQKVQQFQEKKTNSYTIKKIPRARNVGQSYFSSIFTTIISLFYSFMLVFRERPDIILCNGPGTCVPLCFVAYILNLIHWKSCKIVYFESIARVHELSLSGKILQYIATWFIVQWHELLEKSKCKNTTCINLFFVDTSNVSTGSTTSSSTTSSTSNSGSSSNSNTIKHRSTNK</sequence>
<evidence type="ECO:0000256" key="5">
    <source>
        <dbReference type="ARBA" id="ARBA00022824"/>
    </source>
</evidence>
<evidence type="ECO:0000256" key="2">
    <source>
        <dbReference type="ARBA" id="ARBA00009731"/>
    </source>
</evidence>
<dbReference type="FunCoup" id="A0A152A2X6">
    <property type="interactions" value="29"/>
</dbReference>
<dbReference type="STRING" id="361077.A0A152A2X6"/>
<keyword evidence="11" id="KW-0808">Transferase</keyword>
<organism evidence="11 12">
    <name type="scientific">Tieghemostelium lacteum</name>
    <name type="common">Slime mold</name>
    <name type="synonym">Dictyostelium lacteum</name>
    <dbReference type="NCBI Taxonomy" id="361077"/>
    <lineage>
        <taxon>Eukaryota</taxon>
        <taxon>Amoebozoa</taxon>
        <taxon>Evosea</taxon>
        <taxon>Eumycetozoa</taxon>
        <taxon>Dictyostelia</taxon>
        <taxon>Dictyosteliales</taxon>
        <taxon>Raperosteliaceae</taxon>
        <taxon>Tieghemostelium</taxon>
    </lineage>
</organism>
<evidence type="ECO:0000256" key="3">
    <source>
        <dbReference type="ARBA" id="ARBA00017467"/>
    </source>
</evidence>
<dbReference type="EMBL" id="LODT01000013">
    <property type="protein sequence ID" value="KYR00598.1"/>
    <property type="molecule type" value="Genomic_DNA"/>
</dbReference>
<dbReference type="PANTHER" id="PTHR12154">
    <property type="entry name" value="GLYCOSYL TRANSFERASE-RELATED"/>
    <property type="match status" value="1"/>
</dbReference>
<keyword evidence="12" id="KW-1185">Reference proteome</keyword>
<comment type="caution">
    <text evidence="11">The sequence shown here is derived from an EMBL/GenBank/DDBJ whole genome shotgun (WGS) entry which is preliminary data.</text>
</comment>
<evidence type="ECO:0000256" key="6">
    <source>
        <dbReference type="ARBA" id="ARBA00022989"/>
    </source>
</evidence>
<dbReference type="InParanoid" id="A0A152A2X6"/>
<feature type="transmembrane region" description="Helical" evidence="9">
    <location>
        <begin position="265"/>
        <end position="284"/>
    </location>
</feature>
<protein>
    <recommendedName>
        <fullName evidence="3">UDP-N-acetylglucosamine transferase subunit ALG14</fullName>
    </recommendedName>
</protein>
<comment type="similarity">
    <text evidence="2">Belongs to the ALG14 family.</text>
</comment>
<keyword evidence="4 9" id="KW-0812">Transmembrane</keyword>
<keyword evidence="7 9" id="KW-0472">Membrane</keyword>
<dbReference type="OrthoDB" id="17098at2759"/>
<comment type="subcellular location">
    <subcellularLocation>
        <location evidence="1">Endoplasmic reticulum membrane</location>
        <topology evidence="1">Single-pass membrane protein</topology>
    </subcellularLocation>
</comment>
<dbReference type="GO" id="GO:0006488">
    <property type="term" value="P:dolichol-linked oligosaccharide biosynthetic process"/>
    <property type="evidence" value="ECO:0007669"/>
    <property type="project" value="InterPro"/>
</dbReference>
<dbReference type="Pfam" id="PF04101">
    <property type="entry name" value="Glyco_tran_28_C"/>
    <property type="match status" value="1"/>
</dbReference>